<keyword evidence="2" id="KW-1185">Reference proteome</keyword>
<gene>
    <name evidence="1" type="ORF">SBAD_LOCUS9370</name>
</gene>
<sequence>MYQWNGRGYAINIAGVFPTLTPVVNPETMQPNVVEGQMRCPFVQRCKERERTNERTFGGSVRFGPDSESEFMVNT</sequence>
<name>A0A183J0H2_9BILA</name>
<evidence type="ECO:0000313" key="2">
    <source>
        <dbReference type="Proteomes" id="UP000270296"/>
    </source>
</evidence>
<dbReference type="AlphaFoldDB" id="A0A183J0H2"/>
<dbReference type="WBParaSite" id="SBAD_0000970801-mRNA-1">
    <property type="protein sequence ID" value="SBAD_0000970801-mRNA-1"/>
    <property type="gene ID" value="SBAD_0000970801"/>
</dbReference>
<reference evidence="1 2" key="2">
    <citation type="submission" date="2018-11" db="EMBL/GenBank/DDBJ databases">
        <authorList>
            <consortium name="Pathogen Informatics"/>
        </authorList>
    </citation>
    <scope>NUCLEOTIDE SEQUENCE [LARGE SCALE GENOMIC DNA]</scope>
</reference>
<protein>
    <submittedName>
        <fullName evidence="3">Phage minor tail protein L</fullName>
    </submittedName>
</protein>
<evidence type="ECO:0000313" key="3">
    <source>
        <dbReference type="WBParaSite" id="SBAD_0000970801-mRNA-1"/>
    </source>
</evidence>
<evidence type="ECO:0000313" key="1">
    <source>
        <dbReference type="EMBL" id="VDP22775.1"/>
    </source>
</evidence>
<dbReference type="EMBL" id="UZAM01012637">
    <property type="protein sequence ID" value="VDP22775.1"/>
    <property type="molecule type" value="Genomic_DNA"/>
</dbReference>
<dbReference type="Proteomes" id="UP000270296">
    <property type="component" value="Unassembled WGS sequence"/>
</dbReference>
<reference evidence="3" key="1">
    <citation type="submission" date="2016-06" db="UniProtKB">
        <authorList>
            <consortium name="WormBaseParasite"/>
        </authorList>
    </citation>
    <scope>IDENTIFICATION</scope>
</reference>
<accession>A0A183J0H2</accession>
<organism evidence="3">
    <name type="scientific">Soboliphyme baturini</name>
    <dbReference type="NCBI Taxonomy" id="241478"/>
    <lineage>
        <taxon>Eukaryota</taxon>
        <taxon>Metazoa</taxon>
        <taxon>Ecdysozoa</taxon>
        <taxon>Nematoda</taxon>
        <taxon>Enoplea</taxon>
        <taxon>Dorylaimia</taxon>
        <taxon>Dioctophymatida</taxon>
        <taxon>Dioctophymatoidea</taxon>
        <taxon>Soboliphymatidae</taxon>
        <taxon>Soboliphyme</taxon>
    </lineage>
</organism>
<proteinExistence type="predicted"/>